<accession>A0A921KCD9</accession>
<dbReference type="InterPro" id="IPR039418">
    <property type="entry name" value="LexA-like"/>
</dbReference>
<comment type="caution">
    <text evidence="17">The sequence shown here is derived from an EMBL/GenBank/DDBJ whole genome shotgun (WGS) entry which is preliminary data.</text>
</comment>
<keyword evidence="8 12" id="KW-0238">DNA-binding</keyword>
<reference evidence="17" key="1">
    <citation type="journal article" date="2021" name="PeerJ">
        <title>Extensive microbial diversity within the chicken gut microbiome revealed by metagenomics and culture.</title>
        <authorList>
            <person name="Gilroy R."/>
            <person name="Ravi A."/>
            <person name="Getino M."/>
            <person name="Pursley I."/>
            <person name="Horton D.L."/>
            <person name="Alikhan N.F."/>
            <person name="Baker D."/>
            <person name="Gharbi K."/>
            <person name="Hall N."/>
            <person name="Watson M."/>
            <person name="Adriaenssens E.M."/>
            <person name="Foster-Nyarko E."/>
            <person name="Jarju S."/>
            <person name="Secka A."/>
            <person name="Antonio M."/>
            <person name="Oren A."/>
            <person name="Chaudhuri R.R."/>
            <person name="La Ragione R."/>
            <person name="Hildebrand F."/>
            <person name="Pallen M.J."/>
        </authorList>
    </citation>
    <scope>NUCLEOTIDE SEQUENCE</scope>
    <source>
        <strain evidence="17">578</strain>
    </source>
</reference>
<keyword evidence="6 12" id="KW-0068">Autocatalytic cleavage</keyword>
<dbReference type="InterPro" id="IPR006199">
    <property type="entry name" value="LexA_DNA-bd_dom"/>
</dbReference>
<dbReference type="GO" id="GO:0004252">
    <property type="term" value="F:serine-type endopeptidase activity"/>
    <property type="evidence" value="ECO:0007669"/>
    <property type="project" value="UniProtKB-UniRule"/>
</dbReference>
<dbReference type="GO" id="GO:0045892">
    <property type="term" value="P:negative regulation of DNA-templated transcription"/>
    <property type="evidence" value="ECO:0007669"/>
    <property type="project" value="UniProtKB-UniRule"/>
</dbReference>
<dbReference type="GO" id="GO:0006260">
    <property type="term" value="P:DNA replication"/>
    <property type="evidence" value="ECO:0007669"/>
    <property type="project" value="UniProtKB-UniRule"/>
</dbReference>
<keyword evidence="4 12" id="KW-0227">DNA damage</keyword>
<evidence type="ECO:0000256" key="10">
    <source>
        <dbReference type="ARBA" id="ARBA00023204"/>
    </source>
</evidence>
<comment type="function">
    <text evidence="12">Represses a number of genes involved in the response to DNA damage (SOS response), including recA and lexA. In the presence of single-stranded DNA, RecA interacts with LexA causing an autocatalytic cleavage which disrupts the DNA-binding part of LexA, leading to derepression of the SOS regulon and eventually DNA repair.</text>
</comment>
<evidence type="ECO:0000256" key="2">
    <source>
        <dbReference type="ARBA" id="ARBA00022491"/>
    </source>
</evidence>
<keyword evidence="7 12" id="KW-0805">Transcription regulation</keyword>
<dbReference type="GO" id="GO:0009432">
    <property type="term" value="P:SOS response"/>
    <property type="evidence" value="ECO:0007669"/>
    <property type="project" value="UniProtKB-UniRule"/>
</dbReference>
<dbReference type="HAMAP" id="MF_00015">
    <property type="entry name" value="LexA"/>
    <property type="match status" value="1"/>
</dbReference>
<reference evidence="17" key="2">
    <citation type="submission" date="2021-09" db="EMBL/GenBank/DDBJ databases">
        <authorList>
            <person name="Gilroy R."/>
        </authorList>
    </citation>
    <scope>NUCLEOTIDE SEQUENCE</scope>
    <source>
        <strain evidence="17">578</strain>
    </source>
</reference>
<evidence type="ECO:0000256" key="5">
    <source>
        <dbReference type="ARBA" id="ARBA00022801"/>
    </source>
</evidence>
<dbReference type="Pfam" id="PF01726">
    <property type="entry name" value="LexA_DNA_bind"/>
    <property type="match status" value="1"/>
</dbReference>
<dbReference type="AlphaFoldDB" id="A0A921KCD9"/>
<evidence type="ECO:0000256" key="12">
    <source>
        <dbReference type="HAMAP-Rule" id="MF_00015"/>
    </source>
</evidence>
<dbReference type="InterPro" id="IPR006200">
    <property type="entry name" value="LexA"/>
</dbReference>
<dbReference type="CDD" id="cd06529">
    <property type="entry name" value="S24_LexA-like"/>
    <property type="match status" value="1"/>
</dbReference>
<dbReference type="SUPFAM" id="SSF46785">
    <property type="entry name" value="Winged helix' DNA-binding domain"/>
    <property type="match status" value="1"/>
</dbReference>
<evidence type="ECO:0000256" key="13">
    <source>
        <dbReference type="RuleBase" id="RU003991"/>
    </source>
</evidence>
<evidence type="ECO:0000256" key="6">
    <source>
        <dbReference type="ARBA" id="ARBA00022813"/>
    </source>
</evidence>
<evidence type="ECO:0000256" key="14">
    <source>
        <dbReference type="SAM" id="MobiDB-lite"/>
    </source>
</evidence>
<sequence length="272" mass="29774">MNTPQRNTNTTSNRQKQTPTSATTGAGSTRRKQLSDLTARQQQIYKSITTRMQRNGFPPSIREIASDAGLKSTSSVKHQLDQLAKDGFIRLHPNMGRAIEVLDLTNNQSITPTQAQRLSSSTYGNVKTTSAEGIYGGSPQMPSNDFDSIEVPLVGRIAAGKPITAEEHVEDTMRLPQQLVGKGDFFMLEVHGDSMIDAAICDGDYVVIRKQNNAENGQMVAALLDDEATVKTYKRDNNGHVWLLPHNPAYKPIDGTHASIMGIVVTVVRKVD</sequence>
<feature type="domain" description="Peptidase S24/S26A/S26B/S26C" evidence="15">
    <location>
        <begin position="152"/>
        <end position="265"/>
    </location>
</feature>
<evidence type="ECO:0000256" key="9">
    <source>
        <dbReference type="ARBA" id="ARBA00023163"/>
    </source>
</evidence>
<keyword evidence="5 12" id="KW-0378">Hydrolase</keyword>
<feature type="region of interest" description="Disordered" evidence="14">
    <location>
        <begin position="1"/>
        <end position="38"/>
    </location>
</feature>
<dbReference type="Pfam" id="PF00717">
    <property type="entry name" value="Peptidase_S24"/>
    <property type="match status" value="1"/>
</dbReference>
<evidence type="ECO:0000256" key="4">
    <source>
        <dbReference type="ARBA" id="ARBA00022763"/>
    </source>
</evidence>
<dbReference type="Gene3D" id="1.10.10.10">
    <property type="entry name" value="Winged helix-like DNA-binding domain superfamily/Winged helix DNA-binding domain"/>
    <property type="match status" value="1"/>
</dbReference>
<dbReference type="GO" id="GO:0006281">
    <property type="term" value="P:DNA repair"/>
    <property type="evidence" value="ECO:0007669"/>
    <property type="project" value="UniProtKB-UniRule"/>
</dbReference>
<dbReference type="InterPro" id="IPR006197">
    <property type="entry name" value="Peptidase_S24_LexA"/>
</dbReference>
<dbReference type="PRINTS" id="PR00726">
    <property type="entry name" value="LEXASERPTASE"/>
</dbReference>
<feature type="compositionally biased region" description="Polar residues" evidence="14">
    <location>
        <begin position="1"/>
        <end position="19"/>
    </location>
</feature>
<dbReference type="SUPFAM" id="SSF51306">
    <property type="entry name" value="LexA/Signal peptidase"/>
    <property type="match status" value="1"/>
</dbReference>
<keyword evidence="10 12" id="KW-0234">DNA repair</keyword>
<dbReference type="GO" id="GO:0003677">
    <property type="term" value="F:DNA binding"/>
    <property type="evidence" value="ECO:0007669"/>
    <property type="project" value="UniProtKB-UniRule"/>
</dbReference>
<dbReference type="InterPro" id="IPR015927">
    <property type="entry name" value="Peptidase_S24_S26A/B/C"/>
</dbReference>
<feature type="active site" description="For autocatalytic cleavage activity" evidence="12">
    <location>
        <position position="194"/>
    </location>
</feature>
<dbReference type="InterPro" id="IPR036388">
    <property type="entry name" value="WH-like_DNA-bd_sf"/>
</dbReference>
<feature type="site" description="Cleavage; by autolysis" evidence="12">
    <location>
        <begin position="159"/>
        <end position="160"/>
    </location>
</feature>
<dbReference type="InterPro" id="IPR036390">
    <property type="entry name" value="WH_DNA-bd_sf"/>
</dbReference>
<evidence type="ECO:0000256" key="11">
    <source>
        <dbReference type="ARBA" id="ARBA00023236"/>
    </source>
</evidence>
<dbReference type="PANTHER" id="PTHR33516:SF2">
    <property type="entry name" value="LEXA REPRESSOR-RELATED"/>
    <property type="match status" value="1"/>
</dbReference>
<dbReference type="InterPro" id="IPR036286">
    <property type="entry name" value="LexA/Signal_pep-like_sf"/>
</dbReference>
<evidence type="ECO:0000259" key="15">
    <source>
        <dbReference type="Pfam" id="PF00717"/>
    </source>
</evidence>
<keyword evidence="9 12" id="KW-0804">Transcription</keyword>
<comment type="similarity">
    <text evidence="1 12 13">Belongs to the peptidase S24 family.</text>
</comment>
<evidence type="ECO:0000313" key="18">
    <source>
        <dbReference type="Proteomes" id="UP000715651"/>
    </source>
</evidence>
<name>A0A921KCD9_9BIFI</name>
<feature type="DNA-binding region" description="H-T-H motif" evidence="12">
    <location>
        <begin position="61"/>
        <end position="81"/>
    </location>
</feature>
<dbReference type="EC" id="3.4.21.88" evidence="12"/>
<evidence type="ECO:0000256" key="7">
    <source>
        <dbReference type="ARBA" id="ARBA00023015"/>
    </source>
</evidence>
<keyword evidence="2 12" id="KW-0678">Repressor</keyword>
<proteinExistence type="inferred from homology"/>
<dbReference type="Gene3D" id="2.10.109.10">
    <property type="entry name" value="Umud Fragment, subunit A"/>
    <property type="match status" value="1"/>
</dbReference>
<dbReference type="FunFam" id="2.10.109.10:FF:000001">
    <property type="entry name" value="LexA repressor"/>
    <property type="match status" value="1"/>
</dbReference>
<dbReference type="GO" id="GO:0006508">
    <property type="term" value="P:proteolysis"/>
    <property type="evidence" value="ECO:0007669"/>
    <property type="project" value="InterPro"/>
</dbReference>
<dbReference type="PANTHER" id="PTHR33516">
    <property type="entry name" value="LEXA REPRESSOR"/>
    <property type="match status" value="1"/>
</dbReference>
<feature type="domain" description="LexA repressor DNA-binding" evidence="16">
    <location>
        <begin position="35"/>
        <end position="98"/>
    </location>
</feature>
<comment type="subunit">
    <text evidence="12">Homodimer.</text>
</comment>
<evidence type="ECO:0000256" key="3">
    <source>
        <dbReference type="ARBA" id="ARBA00022705"/>
    </source>
</evidence>
<dbReference type="NCBIfam" id="TIGR00498">
    <property type="entry name" value="lexA"/>
    <property type="match status" value="1"/>
</dbReference>
<organism evidence="17 18">
    <name type="scientific">Aeriscardovia aeriphila</name>
    <dbReference type="NCBI Taxonomy" id="218139"/>
    <lineage>
        <taxon>Bacteria</taxon>
        <taxon>Bacillati</taxon>
        <taxon>Actinomycetota</taxon>
        <taxon>Actinomycetes</taxon>
        <taxon>Bifidobacteriales</taxon>
        <taxon>Bifidobacteriaceae</taxon>
        <taxon>Aeriscardovia</taxon>
    </lineage>
</organism>
<dbReference type="EMBL" id="DYWK01000006">
    <property type="protein sequence ID" value="HJF18204.1"/>
    <property type="molecule type" value="Genomic_DNA"/>
</dbReference>
<gene>
    <name evidence="12 17" type="primary">lexA</name>
    <name evidence="17" type="ORF">K8U78_03490</name>
</gene>
<comment type="catalytic activity">
    <reaction evidence="12">
        <text>Hydrolysis of Ala-|-Gly bond in repressor LexA.</text>
        <dbReference type="EC" id="3.4.21.88"/>
    </reaction>
</comment>
<evidence type="ECO:0000256" key="8">
    <source>
        <dbReference type="ARBA" id="ARBA00023125"/>
    </source>
</evidence>
<dbReference type="InterPro" id="IPR050077">
    <property type="entry name" value="LexA_repressor"/>
</dbReference>
<evidence type="ECO:0000259" key="16">
    <source>
        <dbReference type="Pfam" id="PF01726"/>
    </source>
</evidence>
<evidence type="ECO:0000313" key="17">
    <source>
        <dbReference type="EMBL" id="HJF18204.1"/>
    </source>
</evidence>
<keyword evidence="11 12" id="KW-0742">SOS response</keyword>
<dbReference type="Proteomes" id="UP000715651">
    <property type="component" value="Unassembled WGS sequence"/>
</dbReference>
<feature type="active site" description="For autocatalytic cleavage activity" evidence="12">
    <location>
        <position position="231"/>
    </location>
</feature>
<protein>
    <recommendedName>
        <fullName evidence="12">LexA repressor</fullName>
        <ecNumber evidence="12">3.4.21.88</ecNumber>
    </recommendedName>
</protein>
<evidence type="ECO:0000256" key="1">
    <source>
        <dbReference type="ARBA" id="ARBA00007484"/>
    </source>
</evidence>
<keyword evidence="3 12" id="KW-0235">DNA replication</keyword>